<dbReference type="GeneID" id="24441310"/>
<gene>
    <name evidence="1" type="ORF">TTHERM_000989341</name>
</gene>
<proteinExistence type="predicted"/>
<evidence type="ECO:0000313" key="1">
    <source>
        <dbReference type="EMBL" id="EWS72726.1"/>
    </source>
</evidence>
<sequence length="134" mass="15964">MNQQITFKQSDSSSYSLDYANSTLLFQNLMRKQIKQAEIKKFSKLFKFPSKSISISQLLRLILSRIQVSQLIIQLTKYRNKIKIYFLAKIHIEIESNFKVNTVDKDRVHTIQIFQQKFYFQELSLIIHLICLSR</sequence>
<name>W7XFE5_TETTS</name>
<protein>
    <submittedName>
        <fullName evidence="1">Uncharacterized protein</fullName>
    </submittedName>
</protein>
<dbReference type="InParanoid" id="W7XFE5"/>
<organism evidence="1 2">
    <name type="scientific">Tetrahymena thermophila (strain SB210)</name>
    <dbReference type="NCBI Taxonomy" id="312017"/>
    <lineage>
        <taxon>Eukaryota</taxon>
        <taxon>Sar</taxon>
        <taxon>Alveolata</taxon>
        <taxon>Ciliophora</taxon>
        <taxon>Intramacronucleata</taxon>
        <taxon>Oligohymenophorea</taxon>
        <taxon>Hymenostomatida</taxon>
        <taxon>Tetrahymenina</taxon>
        <taxon>Tetrahymenidae</taxon>
        <taxon>Tetrahymena</taxon>
    </lineage>
</organism>
<reference evidence="2" key="1">
    <citation type="journal article" date="2006" name="PLoS Biol.">
        <title>Macronuclear genome sequence of the ciliate Tetrahymena thermophila, a model eukaryote.</title>
        <authorList>
            <person name="Eisen J.A."/>
            <person name="Coyne R.S."/>
            <person name="Wu M."/>
            <person name="Wu D."/>
            <person name="Thiagarajan M."/>
            <person name="Wortman J.R."/>
            <person name="Badger J.H."/>
            <person name="Ren Q."/>
            <person name="Amedeo P."/>
            <person name="Jones K.M."/>
            <person name="Tallon L.J."/>
            <person name="Delcher A.L."/>
            <person name="Salzberg S.L."/>
            <person name="Silva J.C."/>
            <person name="Haas B.J."/>
            <person name="Majoros W.H."/>
            <person name="Farzad M."/>
            <person name="Carlton J.M."/>
            <person name="Smith R.K. Jr."/>
            <person name="Garg J."/>
            <person name="Pearlman R.E."/>
            <person name="Karrer K.M."/>
            <person name="Sun L."/>
            <person name="Manning G."/>
            <person name="Elde N.C."/>
            <person name="Turkewitz A.P."/>
            <person name="Asai D.J."/>
            <person name="Wilkes D.E."/>
            <person name="Wang Y."/>
            <person name="Cai H."/>
            <person name="Collins K."/>
            <person name="Stewart B.A."/>
            <person name="Lee S.R."/>
            <person name="Wilamowska K."/>
            <person name="Weinberg Z."/>
            <person name="Ruzzo W.L."/>
            <person name="Wloga D."/>
            <person name="Gaertig J."/>
            <person name="Frankel J."/>
            <person name="Tsao C.-C."/>
            <person name="Gorovsky M.A."/>
            <person name="Keeling P.J."/>
            <person name="Waller R.F."/>
            <person name="Patron N.J."/>
            <person name="Cherry J.M."/>
            <person name="Stover N.A."/>
            <person name="Krieger C.J."/>
            <person name="del Toro C."/>
            <person name="Ryder H.F."/>
            <person name="Williamson S.C."/>
            <person name="Barbeau R.A."/>
            <person name="Hamilton E.P."/>
            <person name="Orias E."/>
        </authorList>
    </citation>
    <scope>NUCLEOTIDE SEQUENCE [LARGE SCALE GENOMIC DNA]</scope>
    <source>
        <strain evidence="2">SB210</strain>
    </source>
</reference>
<dbReference type="AlphaFoldDB" id="W7XFE5"/>
<dbReference type="EMBL" id="GG662546">
    <property type="protein sequence ID" value="EWS72726.1"/>
    <property type="molecule type" value="Genomic_DNA"/>
</dbReference>
<keyword evidence="2" id="KW-1185">Reference proteome</keyword>
<dbReference type="KEGG" id="tet:TTHERM_000989341"/>
<accession>W7XFE5</accession>
<dbReference type="Proteomes" id="UP000009168">
    <property type="component" value="Unassembled WGS sequence"/>
</dbReference>
<evidence type="ECO:0000313" key="2">
    <source>
        <dbReference type="Proteomes" id="UP000009168"/>
    </source>
</evidence>
<dbReference type="RefSeq" id="XP_012654733.1">
    <property type="nucleotide sequence ID" value="XM_012799279.1"/>
</dbReference>